<dbReference type="OrthoDB" id="6246393at2759"/>
<name>A0A8S3R9D5_MYTED</name>
<dbReference type="EMBL" id="CAJPWZ010001034">
    <property type="protein sequence ID" value="CAG2205910.1"/>
    <property type="molecule type" value="Genomic_DNA"/>
</dbReference>
<comment type="caution">
    <text evidence="2">The sequence shown here is derived from an EMBL/GenBank/DDBJ whole genome shotgun (WGS) entry which is preliminary data.</text>
</comment>
<protein>
    <recommendedName>
        <fullName evidence="1">Tc1-like transposase DDE domain-containing protein</fullName>
    </recommendedName>
</protein>
<dbReference type="AlphaFoldDB" id="A0A8S3R9D5"/>
<sequence>MHPVSQPMPGYQQSQYYQYPYNCNRPTFYPQCHQINTYQRPQMINNEPYDLNRQSPDLPVPARYEMNVDVIARKHHVPMAAWAKPTPLNMDNLIDSSKLEHVSPAARDKLLAERILFEITSKSTVRKMIDSAGYTASTPRYGQMIREANKLKRVEFCKQLIAVNEQFDDIIFTDEATVQLHDNKVVIYRRKDCVAPVLPKPKHPLKVHVWGGISRRGTTQILIFEGILKSDFFVNTILRLGLLPFIRQTYPDQHRFQQDNDPKHRSNLSKRFMQENQINWWDIWPSESPDFNPIEMVWSMMKQRLNKKKLSTKNDLTSGIKDFWKNDLTVERCNTFIDHNFKVLPVAVFIGGRATGDLPKKIFPERSRSRSLSYFNDQFDLEEVKERLAAVKY</sequence>
<evidence type="ECO:0000259" key="1">
    <source>
        <dbReference type="Pfam" id="PF13358"/>
    </source>
</evidence>
<gene>
    <name evidence="2" type="ORF">MEDL_20283</name>
</gene>
<feature type="domain" description="Tc1-like transposase DDE" evidence="1">
    <location>
        <begin position="169"/>
        <end position="316"/>
    </location>
</feature>
<dbReference type="Proteomes" id="UP000683360">
    <property type="component" value="Unassembled WGS sequence"/>
</dbReference>
<reference evidence="2" key="1">
    <citation type="submission" date="2021-03" db="EMBL/GenBank/DDBJ databases">
        <authorList>
            <person name="Bekaert M."/>
        </authorList>
    </citation>
    <scope>NUCLEOTIDE SEQUENCE</scope>
</reference>
<dbReference type="GO" id="GO:0003676">
    <property type="term" value="F:nucleic acid binding"/>
    <property type="evidence" value="ECO:0007669"/>
    <property type="project" value="InterPro"/>
</dbReference>
<proteinExistence type="predicted"/>
<evidence type="ECO:0000313" key="2">
    <source>
        <dbReference type="EMBL" id="CAG2205910.1"/>
    </source>
</evidence>
<dbReference type="InterPro" id="IPR052338">
    <property type="entry name" value="Transposase_5"/>
</dbReference>
<dbReference type="Pfam" id="PF13358">
    <property type="entry name" value="DDE_3"/>
    <property type="match status" value="1"/>
</dbReference>
<accession>A0A8S3R9D5</accession>
<evidence type="ECO:0000313" key="3">
    <source>
        <dbReference type="Proteomes" id="UP000683360"/>
    </source>
</evidence>
<dbReference type="InterPro" id="IPR038717">
    <property type="entry name" value="Tc1-like_DDE_dom"/>
</dbReference>
<dbReference type="PANTHER" id="PTHR23022">
    <property type="entry name" value="TRANSPOSABLE ELEMENT-RELATED"/>
    <property type="match status" value="1"/>
</dbReference>
<dbReference type="PANTHER" id="PTHR23022:SF135">
    <property type="entry name" value="SI:DKEY-77F5.3"/>
    <property type="match status" value="1"/>
</dbReference>
<dbReference type="Gene3D" id="3.30.420.10">
    <property type="entry name" value="Ribonuclease H-like superfamily/Ribonuclease H"/>
    <property type="match status" value="1"/>
</dbReference>
<keyword evidence="3" id="KW-1185">Reference proteome</keyword>
<organism evidence="2 3">
    <name type="scientific">Mytilus edulis</name>
    <name type="common">Blue mussel</name>
    <dbReference type="NCBI Taxonomy" id="6550"/>
    <lineage>
        <taxon>Eukaryota</taxon>
        <taxon>Metazoa</taxon>
        <taxon>Spiralia</taxon>
        <taxon>Lophotrochozoa</taxon>
        <taxon>Mollusca</taxon>
        <taxon>Bivalvia</taxon>
        <taxon>Autobranchia</taxon>
        <taxon>Pteriomorphia</taxon>
        <taxon>Mytilida</taxon>
        <taxon>Mytiloidea</taxon>
        <taxon>Mytilidae</taxon>
        <taxon>Mytilinae</taxon>
        <taxon>Mytilus</taxon>
    </lineage>
</organism>
<dbReference type="InterPro" id="IPR036397">
    <property type="entry name" value="RNaseH_sf"/>
</dbReference>